<feature type="domain" description="Transposase IS116/IS110/IS902 C-terminal" evidence="3">
    <location>
        <begin position="195"/>
        <end position="272"/>
    </location>
</feature>
<dbReference type="Pfam" id="PF01548">
    <property type="entry name" value="DEDD_Tnp_IS110"/>
    <property type="match status" value="1"/>
</dbReference>
<evidence type="ECO:0000256" key="1">
    <source>
        <dbReference type="SAM" id="Coils"/>
    </source>
</evidence>
<dbReference type="AlphaFoldDB" id="A0A892ZLR9"/>
<name>A0A892ZLR9_9NEIS</name>
<evidence type="ECO:0000313" key="5">
    <source>
        <dbReference type="Proteomes" id="UP000653156"/>
    </source>
</evidence>
<reference evidence="4" key="1">
    <citation type="submission" date="2021-02" db="EMBL/GenBank/DDBJ databases">
        <title>Neisseriaceae sp. 26B isolated from the cloaca of a Common Toad-headed Turtle (Mesoclemmys nasuta).</title>
        <authorList>
            <person name="Spergser J."/>
            <person name="Busse H.-J."/>
        </authorList>
    </citation>
    <scope>NUCLEOTIDE SEQUENCE</scope>
    <source>
        <strain evidence="4">26B</strain>
    </source>
</reference>
<dbReference type="GO" id="GO:0003677">
    <property type="term" value="F:DNA binding"/>
    <property type="evidence" value="ECO:0007669"/>
    <property type="project" value="InterPro"/>
</dbReference>
<dbReference type="InterPro" id="IPR047650">
    <property type="entry name" value="Transpos_IS110"/>
</dbReference>
<gene>
    <name evidence="4" type="ORF">JQU52_03755</name>
</gene>
<organism evidence="4 5">
    <name type="scientific">Paralysiella testudinis</name>
    <dbReference type="NCBI Taxonomy" id="2809020"/>
    <lineage>
        <taxon>Bacteria</taxon>
        <taxon>Pseudomonadati</taxon>
        <taxon>Pseudomonadota</taxon>
        <taxon>Betaproteobacteria</taxon>
        <taxon>Neisseriales</taxon>
        <taxon>Neisseriaceae</taxon>
        <taxon>Paralysiella</taxon>
    </lineage>
</organism>
<feature type="domain" description="Transposase IS110-like N-terminal" evidence="2">
    <location>
        <begin position="8"/>
        <end position="154"/>
    </location>
</feature>
<dbReference type="PANTHER" id="PTHR33055:SF3">
    <property type="entry name" value="PUTATIVE TRANSPOSASE FOR IS117-RELATED"/>
    <property type="match status" value="1"/>
</dbReference>
<keyword evidence="5" id="KW-1185">Reference proteome</keyword>
<feature type="coiled-coil region" evidence="1">
    <location>
        <begin position="137"/>
        <end position="187"/>
    </location>
</feature>
<dbReference type="Proteomes" id="UP000653156">
    <property type="component" value="Chromosome"/>
</dbReference>
<evidence type="ECO:0000259" key="3">
    <source>
        <dbReference type="Pfam" id="PF02371"/>
    </source>
</evidence>
<dbReference type="KEGG" id="ptes:JQU52_03755"/>
<keyword evidence="1" id="KW-0175">Coiled coil</keyword>
<sequence>MKSFTPTGCDISKLHIDIGFLIDENAITHIKIENSHKGYLQLKQHVDDLNLQPHFCMEATGNYYEDFADFLTDCGYKVSVINPLKIKSFAKTEFLRTKTDKQDAKMIARYCDKIKPQSIYVKPTSIQHKIRRNIAGLRQLNKDLNAIKNRIKAVKDAHLLEIFNTHRKMIESSIKQLKQHIADLTQQSPAADTATNLQTMPSFGAITAATLSHFLTLYRFQTENQFVAFAGLSPQKEQSGTSVNKPDKLSKYGNRTLKGSLYMSALVCLRCGYFSAFVERLRQRNKPSKVIIVALMRKLAGIAWHLWNKGESFDPARYGMQKP</sequence>
<dbReference type="InterPro" id="IPR003346">
    <property type="entry name" value="Transposase_20"/>
</dbReference>
<dbReference type="InterPro" id="IPR002525">
    <property type="entry name" value="Transp_IS110-like_N"/>
</dbReference>
<evidence type="ECO:0000313" key="4">
    <source>
        <dbReference type="EMBL" id="QRQ82524.1"/>
    </source>
</evidence>
<protein>
    <submittedName>
        <fullName evidence="4">IS110 family transposase</fullName>
    </submittedName>
</protein>
<accession>A0A892ZLR9</accession>
<dbReference type="GO" id="GO:0004803">
    <property type="term" value="F:transposase activity"/>
    <property type="evidence" value="ECO:0007669"/>
    <property type="project" value="InterPro"/>
</dbReference>
<dbReference type="PANTHER" id="PTHR33055">
    <property type="entry name" value="TRANSPOSASE FOR INSERTION SEQUENCE ELEMENT IS1111A"/>
    <property type="match status" value="1"/>
</dbReference>
<dbReference type="Pfam" id="PF02371">
    <property type="entry name" value="Transposase_20"/>
    <property type="match status" value="1"/>
</dbReference>
<dbReference type="GO" id="GO:0006313">
    <property type="term" value="P:DNA transposition"/>
    <property type="evidence" value="ECO:0007669"/>
    <property type="project" value="InterPro"/>
</dbReference>
<dbReference type="RefSeq" id="WP_230339808.1">
    <property type="nucleotide sequence ID" value="NZ_CP069798.1"/>
</dbReference>
<proteinExistence type="predicted"/>
<dbReference type="NCBIfam" id="NF033542">
    <property type="entry name" value="transpos_IS110"/>
    <property type="match status" value="1"/>
</dbReference>
<evidence type="ECO:0000259" key="2">
    <source>
        <dbReference type="Pfam" id="PF01548"/>
    </source>
</evidence>
<dbReference type="EMBL" id="CP069798">
    <property type="protein sequence ID" value="QRQ82524.1"/>
    <property type="molecule type" value="Genomic_DNA"/>
</dbReference>